<dbReference type="GO" id="GO:0032790">
    <property type="term" value="P:ribosome disassembly"/>
    <property type="evidence" value="ECO:0007669"/>
    <property type="project" value="TreeGrafter"/>
</dbReference>
<dbReference type="InterPro" id="IPR036788">
    <property type="entry name" value="T_IF-3_C_sf"/>
</dbReference>
<feature type="domain" description="Translation initiation factor 3 N-terminal" evidence="6">
    <location>
        <begin position="8"/>
        <end position="76"/>
    </location>
</feature>
<dbReference type="Pfam" id="PF00707">
    <property type="entry name" value="IF3_C"/>
    <property type="match status" value="1"/>
</dbReference>
<feature type="domain" description="Translation initiation factor 3 C-terminal" evidence="5">
    <location>
        <begin position="84"/>
        <end position="147"/>
    </location>
</feature>
<evidence type="ECO:0000256" key="3">
    <source>
        <dbReference type="ARBA" id="ARBA00022917"/>
    </source>
</evidence>
<evidence type="ECO:0000259" key="6">
    <source>
        <dbReference type="Pfam" id="PF05198"/>
    </source>
</evidence>
<protein>
    <recommendedName>
        <fullName evidence="4">Translation initiation factor IF-3</fullName>
    </recommendedName>
</protein>
<evidence type="ECO:0000256" key="2">
    <source>
        <dbReference type="ARBA" id="ARBA00022540"/>
    </source>
</evidence>
<dbReference type="InterPro" id="IPR036787">
    <property type="entry name" value="T_IF-3_N_sf"/>
</dbReference>
<name>A0A1G2ME86_9BACT</name>
<dbReference type="PANTHER" id="PTHR10938:SF0">
    <property type="entry name" value="TRANSLATION INITIATION FACTOR IF-3, MITOCHONDRIAL"/>
    <property type="match status" value="1"/>
</dbReference>
<dbReference type="FunFam" id="3.10.20.80:FF:000001">
    <property type="entry name" value="Translation initiation factor IF-3"/>
    <property type="match status" value="1"/>
</dbReference>
<dbReference type="SUPFAM" id="SSF55200">
    <property type="entry name" value="Translation initiation factor IF3, C-terminal domain"/>
    <property type="match status" value="1"/>
</dbReference>
<dbReference type="GO" id="GO:0003743">
    <property type="term" value="F:translation initiation factor activity"/>
    <property type="evidence" value="ECO:0007669"/>
    <property type="project" value="UniProtKB-UniRule"/>
</dbReference>
<evidence type="ECO:0000256" key="1">
    <source>
        <dbReference type="ARBA" id="ARBA00005439"/>
    </source>
</evidence>
<dbReference type="Gene3D" id="3.10.20.80">
    <property type="entry name" value="Translation initiation factor 3 (IF-3), N-terminal domain"/>
    <property type="match status" value="1"/>
</dbReference>
<evidence type="ECO:0000259" key="5">
    <source>
        <dbReference type="Pfam" id="PF00707"/>
    </source>
</evidence>
<dbReference type="Proteomes" id="UP000176493">
    <property type="component" value="Unassembled WGS sequence"/>
</dbReference>
<evidence type="ECO:0000313" key="8">
    <source>
        <dbReference type="Proteomes" id="UP000176493"/>
    </source>
</evidence>
<dbReference type="Pfam" id="PF05198">
    <property type="entry name" value="IF3_N"/>
    <property type="match status" value="1"/>
</dbReference>
<comment type="similarity">
    <text evidence="1">Belongs to the IF-3 family.</text>
</comment>
<dbReference type="GO" id="GO:0005829">
    <property type="term" value="C:cytosol"/>
    <property type="evidence" value="ECO:0007669"/>
    <property type="project" value="TreeGrafter"/>
</dbReference>
<dbReference type="Gene3D" id="3.30.110.10">
    <property type="entry name" value="Translation initiation factor 3 (IF-3), C-terminal domain"/>
    <property type="match status" value="1"/>
</dbReference>
<dbReference type="SUPFAM" id="SSF54364">
    <property type="entry name" value="Translation initiation factor IF3, N-terminal domain"/>
    <property type="match status" value="1"/>
</dbReference>
<dbReference type="InterPro" id="IPR019815">
    <property type="entry name" value="Translation_initiation_fac_3_C"/>
</dbReference>
<reference evidence="7 8" key="1">
    <citation type="journal article" date="2016" name="Nat. Commun.">
        <title>Thousands of microbial genomes shed light on interconnected biogeochemical processes in an aquifer system.</title>
        <authorList>
            <person name="Anantharaman K."/>
            <person name="Brown C.T."/>
            <person name="Hug L.A."/>
            <person name="Sharon I."/>
            <person name="Castelle C.J."/>
            <person name="Probst A.J."/>
            <person name="Thomas B.C."/>
            <person name="Singh A."/>
            <person name="Wilkins M.J."/>
            <person name="Karaoz U."/>
            <person name="Brodie E.L."/>
            <person name="Williams K.H."/>
            <person name="Hubbard S.S."/>
            <person name="Banfield J.F."/>
        </authorList>
    </citation>
    <scope>NUCLEOTIDE SEQUENCE [LARGE SCALE GENOMIC DNA]</scope>
</reference>
<evidence type="ECO:0000313" key="7">
    <source>
        <dbReference type="EMBL" id="OHA21361.1"/>
    </source>
</evidence>
<dbReference type="NCBIfam" id="TIGR00168">
    <property type="entry name" value="infC"/>
    <property type="match status" value="1"/>
</dbReference>
<keyword evidence="3" id="KW-0648">Protein biosynthesis</keyword>
<dbReference type="InterPro" id="IPR019814">
    <property type="entry name" value="Translation_initiation_fac_3_N"/>
</dbReference>
<dbReference type="AlphaFoldDB" id="A0A1G2ME86"/>
<gene>
    <name evidence="7" type="ORF">A2W52_00100</name>
</gene>
<organism evidence="7 8">
    <name type="scientific">Candidatus Taylorbacteria bacterium RIFCSPHIGHO2_02_49_25</name>
    <dbReference type="NCBI Taxonomy" id="1802305"/>
    <lineage>
        <taxon>Bacteria</taxon>
        <taxon>Candidatus Tayloriibacteriota</taxon>
    </lineage>
</organism>
<dbReference type="PANTHER" id="PTHR10938">
    <property type="entry name" value="TRANSLATION INITIATION FACTOR IF-3"/>
    <property type="match status" value="1"/>
</dbReference>
<comment type="caution">
    <text evidence="7">The sequence shown here is derived from an EMBL/GenBank/DDBJ whole genome shotgun (WGS) entry which is preliminary data.</text>
</comment>
<evidence type="ECO:0000256" key="4">
    <source>
        <dbReference type="NCBIfam" id="TIGR00168"/>
    </source>
</evidence>
<dbReference type="GO" id="GO:0016020">
    <property type="term" value="C:membrane"/>
    <property type="evidence" value="ECO:0007669"/>
    <property type="project" value="TreeGrafter"/>
</dbReference>
<keyword evidence="2 7" id="KW-0396">Initiation factor</keyword>
<proteinExistence type="inferred from homology"/>
<dbReference type="GO" id="GO:0043022">
    <property type="term" value="F:ribosome binding"/>
    <property type="evidence" value="ECO:0007669"/>
    <property type="project" value="TreeGrafter"/>
</dbReference>
<accession>A0A1G2ME86</accession>
<dbReference type="InterPro" id="IPR001288">
    <property type="entry name" value="Translation_initiation_fac_3"/>
</dbReference>
<sequence>MATARVRVNHQIRAPELRVIGPHGENVGVIVLQEALSKASQLGLDLIEISPNAIPPVAKIMDYGKFQYFENKKQKAVRAKTHTVEVKNIQIKIGTSEHDLELKAKRVSEWLSEGNRVKIDLFLIGRSKYMEFKFLQERLERILKLIPVEYKVADSTKRGPKGLTIIVEKA</sequence>
<dbReference type="EMBL" id="MHRJ01000046">
    <property type="protein sequence ID" value="OHA21361.1"/>
    <property type="molecule type" value="Genomic_DNA"/>
</dbReference>